<gene>
    <name evidence="2" type="ORF">RCC75_09215</name>
    <name evidence="3" type="ORF">RCG00_00035</name>
</gene>
<evidence type="ECO:0000313" key="3">
    <source>
        <dbReference type="EMBL" id="WML84857.1"/>
    </source>
</evidence>
<keyword evidence="3" id="KW-0614">Plasmid</keyword>
<proteinExistence type="predicted"/>
<dbReference type="EMBL" id="CP133216">
    <property type="protein sequence ID" value="WML84857.1"/>
    <property type="molecule type" value="Genomic_DNA"/>
</dbReference>
<geneLocation type="plasmid" evidence="3">
    <name>pThsubDNT52_1</name>
</geneLocation>
<evidence type="ECO:0000256" key="1">
    <source>
        <dbReference type="SAM" id="SignalP"/>
    </source>
</evidence>
<dbReference type="RefSeq" id="WP_308134675.1">
    <property type="nucleotide sequence ID" value="NZ_CP133216.1"/>
</dbReference>
<dbReference type="InterPro" id="IPR021516">
    <property type="entry name" value="DUF3179"/>
</dbReference>
<organism evidence="3">
    <name type="scientific">Thiothrix subterranea</name>
    <dbReference type="NCBI Taxonomy" id="2735563"/>
    <lineage>
        <taxon>Bacteria</taxon>
        <taxon>Pseudomonadati</taxon>
        <taxon>Pseudomonadota</taxon>
        <taxon>Gammaproteobacteria</taxon>
        <taxon>Thiotrichales</taxon>
        <taxon>Thiotrichaceae</taxon>
        <taxon>Thiothrix</taxon>
    </lineage>
</organism>
<sequence length="309" mass="34075">MNTKALLFSFLLAASSASFAVEKNGFDLTGSLIPAEQILAGGPQRDGIPAIEQPNFVNALAANFLENDDRVLGLDYKGVKRAYPIRILNWHEIVNDQMGGEAITITYCPLCGTGLVYSGNIGGKTYQFGVSGLLYNSDVLLYDRSTGSLWSQILSQAISGKLKGTTLTTLPVLHTTWGEWRKQHPDTQVLSTQTGYSRDYAQSPYIGYEYSETIHFPLNAQSRRYHPKERVLGLLLGDTYKAYPFIELAKAGASPLRDKVAGVDVTIEFDADKRSGQVLDAAGKPLNAINSYWFAWYAFHPDTEVFTQP</sequence>
<protein>
    <submittedName>
        <fullName evidence="3">DUF3179 domain-containing protein</fullName>
    </submittedName>
</protein>
<name>A0AA51MM42_9GAMM</name>
<evidence type="ECO:0000313" key="4">
    <source>
        <dbReference type="Proteomes" id="UP001223336"/>
    </source>
</evidence>
<dbReference type="Pfam" id="PF11376">
    <property type="entry name" value="DUF3179"/>
    <property type="match status" value="1"/>
</dbReference>
<dbReference type="Proteomes" id="UP001229862">
    <property type="component" value="Plasmid pThsubDNT52_1"/>
</dbReference>
<keyword evidence="1" id="KW-0732">Signal</keyword>
<feature type="chain" id="PRO_5041437394" evidence="1">
    <location>
        <begin position="21"/>
        <end position="309"/>
    </location>
</feature>
<evidence type="ECO:0000313" key="2">
    <source>
        <dbReference type="EMBL" id="MDQ5768706.1"/>
    </source>
</evidence>
<accession>A0AA51MM42</accession>
<dbReference type="AlphaFoldDB" id="A0AA51MM42"/>
<keyword evidence="4" id="KW-1185">Reference proteome</keyword>
<reference evidence="3 4" key="1">
    <citation type="submission" date="2023-08" db="EMBL/GenBank/DDBJ databases">
        <title>New molecular markers tilS and rpoB for phylogenetic and monitoring studies of the genus Thiothrix biodiversity.</title>
        <authorList>
            <person name="Ravin N.V."/>
            <person name="Smolyakov D."/>
            <person name="Markov N.D."/>
            <person name="Beletsky A.V."/>
            <person name="Mardanov A.V."/>
            <person name="Rudenko T.S."/>
            <person name="Grabovich M.Y."/>
        </authorList>
    </citation>
    <scope>NUCLEOTIDE SEQUENCE</scope>
    <source>
        <strain evidence="3">DNT52</strain>
        <strain evidence="2 4">H33</strain>
        <plasmid evidence="3">pThsubDNT52_1</plasmid>
    </source>
</reference>
<dbReference type="EMBL" id="JAVFKN010000010">
    <property type="protein sequence ID" value="MDQ5768706.1"/>
    <property type="molecule type" value="Genomic_DNA"/>
</dbReference>
<feature type="signal peptide" evidence="1">
    <location>
        <begin position="1"/>
        <end position="20"/>
    </location>
</feature>
<dbReference type="Proteomes" id="UP001223336">
    <property type="component" value="Unassembled WGS sequence"/>
</dbReference>